<sequence length="353" mass="36480">MGLTVSDVITSAPSTWGAANAASAAIVYPLAAFVAVPLATVVSDPAQMWHAGQRYGEVADRLRTASSEVSQAVERHASADHWKEKGKDAFIANRVKPYQDTLGAAADMYDNVRDTLWGCAVGYTVAGMASAVIGSALLNFVAAKLAAAVVPAVDVAAEYVANRLMVQAAQTVRVLIKGLAAINGVAIKIIGDVSSVKLLLATGAGSLMSGTYIGAAAAPSFESTQTTLTWPRRLASGEAVPAGYHAPSAADENAIRNIEPASLTALSKDLDRNAAKTLAGAYDHAQGNDVGYPGFGLVGLHLAHAHSVMREHAAQQLAACRDEPGTWLPGLRSNSGVWVCADQASADAAKHVK</sequence>
<proteinExistence type="predicted"/>
<comment type="caution">
    <text evidence="1">The sequence shown here is derived from an EMBL/GenBank/DDBJ whole genome shotgun (WGS) entry which is preliminary data.</text>
</comment>
<gene>
    <name evidence="1" type="ORF">Airi01_089390</name>
</gene>
<name>A0A9W6RV39_9ACTN</name>
<dbReference type="AlphaFoldDB" id="A0A9W6RV39"/>
<dbReference type="Proteomes" id="UP001165135">
    <property type="component" value="Unassembled WGS sequence"/>
</dbReference>
<protein>
    <submittedName>
        <fullName evidence="1">Uncharacterized protein</fullName>
    </submittedName>
</protein>
<reference evidence="1" key="1">
    <citation type="submission" date="2023-03" db="EMBL/GenBank/DDBJ databases">
        <title>Actinoallomurus iriomotensis NBRC 103681.</title>
        <authorList>
            <person name="Ichikawa N."/>
            <person name="Sato H."/>
            <person name="Tonouchi N."/>
        </authorList>
    </citation>
    <scope>NUCLEOTIDE SEQUENCE</scope>
    <source>
        <strain evidence="1">NBRC 103681</strain>
    </source>
</reference>
<dbReference type="EMBL" id="BSTJ01000015">
    <property type="protein sequence ID" value="GLY80672.1"/>
    <property type="molecule type" value="Genomic_DNA"/>
</dbReference>
<accession>A0A9W6RV39</accession>
<dbReference type="RefSeq" id="WP_285633914.1">
    <property type="nucleotide sequence ID" value="NZ_BSTJ01000015.1"/>
</dbReference>
<organism evidence="1 2">
    <name type="scientific">Actinoallomurus iriomotensis</name>
    <dbReference type="NCBI Taxonomy" id="478107"/>
    <lineage>
        <taxon>Bacteria</taxon>
        <taxon>Bacillati</taxon>
        <taxon>Actinomycetota</taxon>
        <taxon>Actinomycetes</taxon>
        <taxon>Streptosporangiales</taxon>
        <taxon>Thermomonosporaceae</taxon>
        <taxon>Actinoallomurus</taxon>
    </lineage>
</organism>
<evidence type="ECO:0000313" key="2">
    <source>
        <dbReference type="Proteomes" id="UP001165135"/>
    </source>
</evidence>
<evidence type="ECO:0000313" key="1">
    <source>
        <dbReference type="EMBL" id="GLY80672.1"/>
    </source>
</evidence>